<name>A0A1I2A8N7_9BACL</name>
<dbReference type="Proteomes" id="UP000198855">
    <property type="component" value="Unassembled WGS sequence"/>
</dbReference>
<protein>
    <recommendedName>
        <fullName evidence="3">GerA spore germination protein</fullName>
    </recommendedName>
</protein>
<gene>
    <name evidence="1" type="ORF">SAMN05216378_2999</name>
</gene>
<evidence type="ECO:0000313" key="2">
    <source>
        <dbReference type="Proteomes" id="UP000198855"/>
    </source>
</evidence>
<keyword evidence="2" id="KW-1185">Reference proteome</keyword>
<evidence type="ECO:0008006" key="3">
    <source>
        <dbReference type="Google" id="ProtNLM"/>
    </source>
</evidence>
<dbReference type="AlphaFoldDB" id="A0A1I2A8N7"/>
<sequence length="100" mass="11417">MRIFRQFKKHDKQLKARRNEKVFVPLENDAAALNSSLSNTLSILRSRIGFSSDFIIRELGDKIAISYIEGLVDQKQLSELMEALITGNNQFSSFTHNPAF</sequence>
<accession>A0A1I2A8N7</accession>
<dbReference type="EMBL" id="FOMT01000003">
    <property type="protein sequence ID" value="SFE40186.1"/>
    <property type="molecule type" value="Genomic_DNA"/>
</dbReference>
<dbReference type="RefSeq" id="WP_091186423.1">
    <property type="nucleotide sequence ID" value="NZ_FOMT01000003.1"/>
</dbReference>
<proteinExistence type="predicted"/>
<reference evidence="2" key="1">
    <citation type="submission" date="2016-10" db="EMBL/GenBank/DDBJ databases">
        <authorList>
            <person name="Varghese N."/>
            <person name="Submissions S."/>
        </authorList>
    </citation>
    <scope>NUCLEOTIDE SEQUENCE [LARGE SCALE GENOMIC DNA]</scope>
    <source>
        <strain evidence="2">CGMCC 1.10784</strain>
    </source>
</reference>
<evidence type="ECO:0000313" key="1">
    <source>
        <dbReference type="EMBL" id="SFE40186.1"/>
    </source>
</evidence>
<organism evidence="1 2">
    <name type="scientific">Paenibacillus catalpae</name>
    <dbReference type="NCBI Taxonomy" id="1045775"/>
    <lineage>
        <taxon>Bacteria</taxon>
        <taxon>Bacillati</taxon>
        <taxon>Bacillota</taxon>
        <taxon>Bacilli</taxon>
        <taxon>Bacillales</taxon>
        <taxon>Paenibacillaceae</taxon>
        <taxon>Paenibacillus</taxon>
    </lineage>
</organism>